<feature type="domain" description="Enoyl reductase (ER)" evidence="1">
    <location>
        <begin position="10"/>
        <end position="357"/>
    </location>
</feature>
<dbReference type="InterPro" id="IPR013149">
    <property type="entry name" value="ADH-like_C"/>
</dbReference>
<gene>
    <name evidence="2" type="ORF">A7U60_g3537</name>
</gene>
<dbReference type="InterPro" id="IPR020843">
    <property type="entry name" value="ER"/>
</dbReference>
<dbReference type="InterPro" id="IPR047122">
    <property type="entry name" value="Trans-enoyl_RdTase-like"/>
</dbReference>
<dbReference type="Pfam" id="PF00107">
    <property type="entry name" value="ADH_zinc_N"/>
    <property type="match status" value="1"/>
</dbReference>
<proteinExistence type="predicted"/>
<dbReference type="SMART" id="SM00829">
    <property type="entry name" value="PKS_ER"/>
    <property type="match status" value="1"/>
</dbReference>
<protein>
    <submittedName>
        <fullName evidence="2">GroES-like protein</fullName>
    </submittedName>
</protein>
<keyword evidence="3" id="KW-1185">Reference proteome</keyword>
<reference evidence="2" key="1">
    <citation type="submission" date="2016-06" db="EMBL/GenBank/DDBJ databases">
        <title>Draft Genome sequence of the fungus Inonotus baumii.</title>
        <authorList>
            <person name="Zhu H."/>
            <person name="Lin W."/>
        </authorList>
    </citation>
    <scope>NUCLEOTIDE SEQUENCE</scope>
    <source>
        <strain evidence="2">821</strain>
    </source>
</reference>
<evidence type="ECO:0000259" key="1">
    <source>
        <dbReference type="SMART" id="SM00829"/>
    </source>
</evidence>
<dbReference type="InterPro" id="IPR036291">
    <property type="entry name" value="NAD(P)-bd_dom_sf"/>
</dbReference>
<dbReference type="GO" id="GO:0016651">
    <property type="term" value="F:oxidoreductase activity, acting on NAD(P)H"/>
    <property type="evidence" value="ECO:0007669"/>
    <property type="project" value="InterPro"/>
</dbReference>
<dbReference type="Gene3D" id="3.90.180.10">
    <property type="entry name" value="Medium-chain alcohol dehydrogenases, catalytic domain"/>
    <property type="match status" value="3"/>
</dbReference>
<dbReference type="CDD" id="cd08249">
    <property type="entry name" value="enoyl_reductase_like"/>
    <property type="match status" value="1"/>
</dbReference>
<evidence type="ECO:0000313" key="2">
    <source>
        <dbReference type="EMBL" id="OCB89336.1"/>
    </source>
</evidence>
<evidence type="ECO:0000313" key="3">
    <source>
        <dbReference type="Proteomes" id="UP000757232"/>
    </source>
</evidence>
<sequence>MASIPSEQLGVLSTKASETLQTFPVPSPGPGEVLIQNIAVASNPKDWKMPIFIPNYTAIEGNDVAGIIVKVGEGYGAYAQYTVAPAATTFPIPESTSFEEAATLPLAVGTAFIGLFKRLGIPEKPSGEQKGIIINGASSSVGSYAVQLAKRAGLFVIGIAGSSKDYAKSLGADLIIDYREHTGDALEKALIEAAGGRNVQWVYDAITEKGSTTVEIVITHNVGRLPFEKALIEAATGKNVQWVYDAIAEKGSSVILSRVLAKVSPTGKGKVTFLLPVSDDDLKQVPEGIEYERTLVGTAYGEDKDFSARFYRQIGQWLAASPPFQPNRVKVLPDGLASVPKGLELLKTGKVHGEKLVYRIADTPGLK</sequence>
<dbReference type="InterPro" id="IPR011032">
    <property type="entry name" value="GroES-like_sf"/>
</dbReference>
<accession>A0A9Q5I0B1</accession>
<name>A0A9Q5I0B1_SANBA</name>
<dbReference type="Gene3D" id="3.40.50.720">
    <property type="entry name" value="NAD(P)-binding Rossmann-like Domain"/>
    <property type="match status" value="2"/>
</dbReference>
<dbReference type="AlphaFoldDB" id="A0A9Q5I0B1"/>
<comment type="caution">
    <text evidence="2">The sequence shown here is derived from an EMBL/GenBank/DDBJ whole genome shotgun (WGS) entry which is preliminary data.</text>
</comment>
<organism evidence="2 3">
    <name type="scientific">Sanghuangporus baumii</name>
    <name type="common">Phellinus baumii</name>
    <dbReference type="NCBI Taxonomy" id="108892"/>
    <lineage>
        <taxon>Eukaryota</taxon>
        <taxon>Fungi</taxon>
        <taxon>Dikarya</taxon>
        <taxon>Basidiomycota</taxon>
        <taxon>Agaricomycotina</taxon>
        <taxon>Agaricomycetes</taxon>
        <taxon>Hymenochaetales</taxon>
        <taxon>Hymenochaetaceae</taxon>
        <taxon>Sanghuangporus</taxon>
    </lineage>
</organism>
<dbReference type="PANTHER" id="PTHR45348">
    <property type="entry name" value="HYPOTHETICAL OXIDOREDUCTASE (EUROFUNG)"/>
    <property type="match status" value="1"/>
</dbReference>
<dbReference type="SUPFAM" id="SSF50129">
    <property type="entry name" value="GroES-like"/>
    <property type="match status" value="1"/>
</dbReference>
<dbReference type="Proteomes" id="UP000757232">
    <property type="component" value="Unassembled WGS sequence"/>
</dbReference>
<dbReference type="OrthoDB" id="3233595at2759"/>
<dbReference type="SUPFAM" id="SSF51735">
    <property type="entry name" value="NAD(P)-binding Rossmann-fold domains"/>
    <property type="match status" value="1"/>
</dbReference>
<dbReference type="PANTHER" id="PTHR45348:SF5">
    <property type="entry name" value="OXIDOREDUCTASE, PUTATIVE (AFU_ORTHOLOGUE AFUA_8G01420)-RELATED"/>
    <property type="match status" value="1"/>
</dbReference>
<dbReference type="EMBL" id="LNZH02000158">
    <property type="protein sequence ID" value="OCB89336.1"/>
    <property type="molecule type" value="Genomic_DNA"/>
</dbReference>